<dbReference type="STRING" id="227084.SAMN05421855_101558"/>
<keyword evidence="1" id="KW-0732">Signal</keyword>
<evidence type="ECO:0000256" key="1">
    <source>
        <dbReference type="SAM" id="SignalP"/>
    </source>
</evidence>
<evidence type="ECO:0000313" key="2">
    <source>
        <dbReference type="EMBL" id="SDE42617.1"/>
    </source>
</evidence>
<dbReference type="EMBL" id="FNBA01000001">
    <property type="protein sequence ID" value="SDE42617.1"/>
    <property type="molecule type" value="Genomic_DNA"/>
</dbReference>
<sequence>MKKLIVASVFALGVVTAVNAQEKKQPTAMNEAPVKEMTLQAPADDVQDFKDVKASDVPQEVKASVEKTYKGATISSAAKNDKGVYKLVLTAGSDATDLESTNQTVYLNSKGEFIKM</sequence>
<dbReference type="SUPFAM" id="SSF160574">
    <property type="entry name" value="BT0923-like"/>
    <property type="match status" value="1"/>
</dbReference>
<proteinExistence type="predicted"/>
<dbReference type="OrthoDB" id="1099258at2"/>
<protein>
    <recommendedName>
        <fullName evidence="4">Beta-lactamase-inhibitor-like, PepSY-like</fullName>
    </recommendedName>
</protein>
<accession>A0A1G7CTJ1</accession>
<evidence type="ECO:0008006" key="4">
    <source>
        <dbReference type="Google" id="ProtNLM"/>
    </source>
</evidence>
<gene>
    <name evidence="2" type="ORF">SAMN05421855_101558</name>
</gene>
<name>A0A1G7CTJ1_9FLAO</name>
<dbReference type="Proteomes" id="UP000199321">
    <property type="component" value="Unassembled WGS sequence"/>
</dbReference>
<dbReference type="RefSeq" id="WP_093140189.1">
    <property type="nucleotide sequence ID" value="NZ_BMWO01000001.1"/>
</dbReference>
<organism evidence="2 3">
    <name type="scientific">Ulvibacter litoralis</name>
    <dbReference type="NCBI Taxonomy" id="227084"/>
    <lineage>
        <taxon>Bacteria</taxon>
        <taxon>Pseudomonadati</taxon>
        <taxon>Bacteroidota</taxon>
        <taxon>Flavobacteriia</taxon>
        <taxon>Flavobacteriales</taxon>
        <taxon>Flavobacteriaceae</taxon>
        <taxon>Ulvibacter</taxon>
    </lineage>
</organism>
<reference evidence="2 3" key="1">
    <citation type="submission" date="2016-10" db="EMBL/GenBank/DDBJ databases">
        <authorList>
            <person name="de Groot N.N."/>
        </authorList>
    </citation>
    <scope>NUCLEOTIDE SEQUENCE [LARGE SCALE GENOMIC DNA]</scope>
    <source>
        <strain evidence="2 3">DSM 16195</strain>
    </source>
</reference>
<evidence type="ECO:0000313" key="3">
    <source>
        <dbReference type="Proteomes" id="UP000199321"/>
    </source>
</evidence>
<feature type="signal peptide" evidence="1">
    <location>
        <begin position="1"/>
        <end position="20"/>
    </location>
</feature>
<feature type="chain" id="PRO_5011483591" description="Beta-lactamase-inhibitor-like, PepSY-like" evidence="1">
    <location>
        <begin position="21"/>
        <end position="116"/>
    </location>
</feature>
<keyword evidence="3" id="KW-1185">Reference proteome</keyword>
<dbReference type="AlphaFoldDB" id="A0A1G7CTJ1"/>